<dbReference type="Gene3D" id="6.10.140.1510">
    <property type="match status" value="1"/>
</dbReference>
<protein>
    <recommendedName>
        <fullName evidence="13">DNA polymerase III PolC-type</fullName>
        <shortName evidence="13">PolIII</shortName>
        <ecNumber evidence="13">2.7.7.7</ecNumber>
    </recommendedName>
</protein>
<evidence type="ECO:0000256" key="6">
    <source>
        <dbReference type="ARBA" id="ARBA00022705"/>
    </source>
</evidence>
<dbReference type="Gene3D" id="3.20.20.140">
    <property type="entry name" value="Metal-dependent hydrolases"/>
    <property type="match status" value="2"/>
</dbReference>
<dbReference type="Pfam" id="PF14579">
    <property type="entry name" value="HHH_6"/>
    <property type="match status" value="1"/>
</dbReference>
<dbReference type="Pfam" id="PF17657">
    <property type="entry name" value="DNA_pol3_finger"/>
    <property type="match status" value="1"/>
</dbReference>
<comment type="function">
    <text evidence="11">DNA polymerase III is a complex, multichain enzyme responsible for most of the replicative synthesis in bacteria. This DNA polymerase also exhibits 3' to 5' exonuclease activity. The alpha chain is the DNA polymerase.</text>
</comment>
<dbReference type="Proteomes" id="UP001166402">
    <property type="component" value="Unassembled WGS sequence"/>
</dbReference>
<comment type="caution">
    <text evidence="16">The sequence shown here is derived from an EMBL/GenBank/DDBJ whole genome shotgun (WGS) entry which is preliminary data.</text>
</comment>
<dbReference type="Gene3D" id="3.30.420.10">
    <property type="entry name" value="Ribonuclease H-like superfamily/Ribonuclease H"/>
    <property type="match status" value="1"/>
</dbReference>
<dbReference type="InterPro" id="IPR004013">
    <property type="entry name" value="PHP_dom"/>
</dbReference>
<dbReference type="InterPro" id="IPR029460">
    <property type="entry name" value="DNAPol_HHH"/>
</dbReference>
<dbReference type="EC" id="2.7.7.7" evidence="13"/>
<comment type="subcellular location">
    <subcellularLocation>
        <location evidence="2 13">Cytoplasm</location>
    </subcellularLocation>
</comment>
<evidence type="ECO:0000256" key="1">
    <source>
        <dbReference type="ARBA" id="ARBA00003452"/>
    </source>
</evidence>
<gene>
    <name evidence="13" type="primary">polC</name>
    <name evidence="16" type="ORF">J2Z80_002723</name>
</gene>
<evidence type="ECO:0000259" key="15">
    <source>
        <dbReference type="SMART" id="SM00481"/>
    </source>
</evidence>
<dbReference type="SMART" id="SM00479">
    <property type="entry name" value="EXOIII"/>
    <property type="match status" value="1"/>
</dbReference>
<dbReference type="Gene3D" id="1.10.150.700">
    <property type="entry name" value="PolC, middle finger domain"/>
    <property type="match status" value="1"/>
</dbReference>
<evidence type="ECO:0000256" key="11">
    <source>
        <dbReference type="ARBA" id="ARBA00025611"/>
    </source>
</evidence>
<dbReference type="InterPro" id="IPR013520">
    <property type="entry name" value="Ribonucl_H"/>
</dbReference>
<evidence type="ECO:0000313" key="16">
    <source>
        <dbReference type="EMBL" id="MBP2073171.1"/>
    </source>
</evidence>
<dbReference type="InterPro" id="IPR011708">
    <property type="entry name" value="DNA_pol3_alpha_NTPase_dom"/>
</dbReference>
<keyword evidence="8 13" id="KW-0378">Hydrolase</keyword>
<reference evidence="16" key="1">
    <citation type="submission" date="2021-03" db="EMBL/GenBank/DDBJ databases">
        <title>Genomic Encyclopedia of Type Strains, Phase IV (KMG-IV): sequencing the most valuable type-strain genomes for metagenomic binning, comparative biology and taxonomic classification.</title>
        <authorList>
            <person name="Goeker M."/>
        </authorList>
    </citation>
    <scope>NUCLEOTIDE SEQUENCE</scope>
    <source>
        <strain evidence="16">DSM 101588</strain>
    </source>
</reference>
<evidence type="ECO:0000313" key="17">
    <source>
        <dbReference type="Proteomes" id="UP001166402"/>
    </source>
</evidence>
<dbReference type="InterPro" id="IPR036397">
    <property type="entry name" value="RNaseH_sf"/>
</dbReference>
<evidence type="ECO:0000259" key="14">
    <source>
        <dbReference type="SMART" id="SM00479"/>
    </source>
</evidence>
<dbReference type="Pfam" id="PF11490">
    <property type="entry name" value="DNA_pol3_a_NII"/>
    <property type="match status" value="1"/>
</dbReference>
<proteinExistence type="inferred from homology"/>
<dbReference type="NCBIfam" id="TIGR00573">
    <property type="entry name" value="dnaq"/>
    <property type="match status" value="1"/>
</dbReference>
<dbReference type="Pfam" id="PF01336">
    <property type="entry name" value="tRNA_anti-codon"/>
    <property type="match status" value="1"/>
</dbReference>
<name>A0ABS4NHM5_9THEO</name>
<evidence type="ECO:0000256" key="12">
    <source>
        <dbReference type="ARBA" id="ARBA00049244"/>
    </source>
</evidence>
<dbReference type="InterPro" id="IPR040982">
    <property type="entry name" value="DNA_pol3_finger"/>
</dbReference>
<dbReference type="Gene3D" id="3.30.1900.20">
    <property type="match status" value="2"/>
</dbReference>
<dbReference type="InterPro" id="IPR024754">
    <property type="entry name" value="DNA_PolC-like_N_II"/>
</dbReference>
<evidence type="ECO:0000256" key="13">
    <source>
        <dbReference type="HAMAP-Rule" id="MF_00356"/>
    </source>
</evidence>
<keyword evidence="3 13" id="KW-0963">Cytoplasm</keyword>
<dbReference type="CDD" id="cd04484">
    <property type="entry name" value="polC_OBF"/>
    <property type="match status" value="1"/>
</dbReference>
<comment type="catalytic activity">
    <reaction evidence="12 13">
        <text>DNA(n) + a 2'-deoxyribonucleoside 5'-triphosphate = DNA(n+1) + diphosphate</text>
        <dbReference type="Rhea" id="RHEA:22508"/>
        <dbReference type="Rhea" id="RHEA-COMP:17339"/>
        <dbReference type="Rhea" id="RHEA-COMP:17340"/>
        <dbReference type="ChEBI" id="CHEBI:33019"/>
        <dbReference type="ChEBI" id="CHEBI:61560"/>
        <dbReference type="ChEBI" id="CHEBI:173112"/>
        <dbReference type="EC" id="2.7.7.7"/>
    </reaction>
</comment>
<evidence type="ECO:0000256" key="10">
    <source>
        <dbReference type="ARBA" id="ARBA00022932"/>
    </source>
</evidence>
<dbReference type="Gene3D" id="1.10.150.870">
    <property type="match status" value="1"/>
</dbReference>
<comment type="function">
    <text evidence="1 13">Required for replicative DNA synthesis. This DNA polymerase also exhibits 3' to 5' exonuclease activity.</text>
</comment>
<organism evidence="16 17">
    <name type="scientific">Thermoanaerobacterium butyriciformans</name>
    <dbReference type="NCBI Taxonomy" id="1702242"/>
    <lineage>
        <taxon>Bacteria</taxon>
        <taxon>Bacillati</taxon>
        <taxon>Bacillota</taxon>
        <taxon>Clostridia</taxon>
        <taxon>Thermoanaerobacterales</taxon>
        <taxon>Thermoanaerobacteraceae</taxon>
        <taxon>Thermoanaerobacterium</taxon>
    </lineage>
</organism>
<evidence type="ECO:0000256" key="4">
    <source>
        <dbReference type="ARBA" id="ARBA00022679"/>
    </source>
</evidence>
<dbReference type="SUPFAM" id="SSF50249">
    <property type="entry name" value="Nucleic acid-binding proteins"/>
    <property type="match status" value="1"/>
</dbReference>
<comment type="similarity">
    <text evidence="13">Belongs to the DNA polymerase type-C family. PolC subfamily.</text>
</comment>
<evidence type="ECO:0000256" key="9">
    <source>
        <dbReference type="ARBA" id="ARBA00022839"/>
    </source>
</evidence>
<dbReference type="EMBL" id="JAGGLT010000036">
    <property type="protein sequence ID" value="MBP2073171.1"/>
    <property type="molecule type" value="Genomic_DNA"/>
</dbReference>
<keyword evidence="6 13" id="KW-0235">DNA replication</keyword>
<dbReference type="NCBIfam" id="TIGR01405">
    <property type="entry name" value="polC_Gram_pos"/>
    <property type="match status" value="1"/>
</dbReference>
<dbReference type="InterPro" id="IPR044923">
    <property type="entry name" value="PolC_middle_finger_sf"/>
</dbReference>
<keyword evidence="17" id="KW-1185">Reference proteome</keyword>
<keyword evidence="7 13" id="KW-0540">Nuclease</keyword>
<dbReference type="SUPFAM" id="SSF53098">
    <property type="entry name" value="Ribonuclease H-like"/>
    <property type="match status" value="1"/>
</dbReference>
<dbReference type="InterPro" id="IPR006308">
    <property type="entry name" value="Pol_III_a_PolC-type_gram_pos"/>
</dbReference>
<dbReference type="InterPro" id="IPR004365">
    <property type="entry name" value="NA-bd_OB_tRNA"/>
</dbReference>
<dbReference type="SMART" id="SM00481">
    <property type="entry name" value="POLIIIAc"/>
    <property type="match status" value="1"/>
</dbReference>
<dbReference type="Pfam" id="PF07733">
    <property type="entry name" value="DNA_pol3_alpha"/>
    <property type="match status" value="2"/>
</dbReference>
<keyword evidence="9 13" id="KW-0269">Exonuclease</keyword>
<dbReference type="InterPro" id="IPR003141">
    <property type="entry name" value="Pol/His_phosphatase_N"/>
</dbReference>
<dbReference type="InterPro" id="IPR012337">
    <property type="entry name" value="RNaseH-like_sf"/>
</dbReference>
<keyword evidence="10 13" id="KW-0239">DNA-directed DNA polymerase</keyword>
<dbReference type="SUPFAM" id="SSF160975">
    <property type="entry name" value="AF1531-like"/>
    <property type="match status" value="1"/>
</dbReference>
<dbReference type="PANTHER" id="PTHR32294">
    <property type="entry name" value="DNA POLYMERASE III SUBUNIT ALPHA"/>
    <property type="match status" value="1"/>
</dbReference>
<keyword evidence="4 13" id="KW-0808">Transferase</keyword>
<dbReference type="PANTHER" id="PTHR32294:SF5">
    <property type="entry name" value="DNA POLYMERASE III POLC-TYPE"/>
    <property type="match status" value="1"/>
</dbReference>
<dbReference type="NCBIfam" id="NF001688">
    <property type="entry name" value="PRK00448.1"/>
    <property type="match status" value="1"/>
</dbReference>
<evidence type="ECO:0000256" key="5">
    <source>
        <dbReference type="ARBA" id="ARBA00022695"/>
    </source>
</evidence>
<dbReference type="InterPro" id="IPR012340">
    <property type="entry name" value="NA-bd_OB-fold"/>
</dbReference>
<dbReference type="Pfam" id="PF02811">
    <property type="entry name" value="PHP"/>
    <property type="match status" value="1"/>
</dbReference>
<keyword evidence="5 13" id="KW-0548">Nucleotidyltransferase</keyword>
<dbReference type="CDD" id="cd07435">
    <property type="entry name" value="PHP_PolIIIA_POLC"/>
    <property type="match status" value="1"/>
</dbReference>
<dbReference type="Pfam" id="PF00929">
    <property type="entry name" value="RNase_T"/>
    <property type="match status" value="1"/>
</dbReference>
<dbReference type="InterPro" id="IPR004805">
    <property type="entry name" value="DnaE2/DnaE/PolC"/>
</dbReference>
<sequence>MLPSFFKEDLGINDIEVNKISLSLKEKKLILYLPFNLEKEITKLENLKSTIKSKIPQLQNIEFKFKSSDSDINNISSIISDHWEDIVKRASEKYPGTLSFIKSCDICIKNNQQVLIKASNEVAYNFLKKNKINIYICELIKKYYGLNVELILDFDESLNSKVNKKIQKDEEMIVNNIITSPTEDVQKAASNVNNDDKKVLLGKEINSEVIKISEISQEGDDVTIQGEIFALEYREIKSKYLMTFDITDNTSSFSVKAFLSDEKYNATKDKLSVGSCVKVRGTVIYDKYERDLIINAKDIEIAEKIMRMDNSPEKRVELHVHTQMSSMDGVSSAESLIKRASEWGHKAIAITDHAVLQAYPEAQSAAKKYGVKVIYGVEGYLVNDGVPIVSGNASGTIDDSFVVFDIETTGLSSINDSIIEIGAVKIKDCQIIDTFETFVNPQIHISRFITKLTGITDDMVNGYPPIEEVLPKFLEFIKGSTLVAHNANFDVTFIKTKAKNIGIEVDNPVLDTLELSRHMYENLKNYKLDTVAQYLGVSLENHHRAVDDARATAEIFLKSIAKLKENGVYKVNEINSYLKNKVDIKKMPTYHVIILVKNQKGLRNLYELVSKSNLEYFHRNPRIPKSLLTQMREGLLIGSACEQGEVFRGLISNFDDDKLQEIIRYYDYLEIQPLGNNEFLIDKGEVKSKEELIKINKRIYELGKRFKKPVVATCDVHFLEPWDNVYRKILMYGKGFKDADRQPPLYFRTTEEMLSEFNYFDEKTAKEIVIDNPNKIVELIEDVKPIPDGTFPPSIEGAEEELRKLTLNKAHEIYGEKLPEIVEKRLDKELNSIINNGYAVMYIIAQKLVTKSLNDGYLVGSRGSVGSSFVATMSGITEVNPLPPHYICPKCKYSEFVLDGSYGSGVDMPDKNCPNCGTKMKKDGHDIPFEVFLGFEGDKEPDIDLNFSGDYQPIAHKYTEEIFGTGHVFRAGTIGTLADKTAYGFVKKYFEEKNLLVHNAEIKRLVMGCTGAKRTTGQHPGGVMVVPKDKDIYDFTPIQHPADAQDSDIITTHFDYHSISGRLLKLDILGHDDPTVIRMLEDLTGVNAREIPLDDKETMSLFTSVDALNIKPEDINCTVGTLGLPEFGTRFVRQMLVDTKPTTFAELVRISGLSHGTDVWLNNAQDIIKEGKATLKEVISTRDDIMLFLISKGMDKKLSFKIMESVRKGKGIKDEEIEEMKKHDVPDWFIQSCKKIKYMFPKAHAVAYVIMAFRIAYFKVHYPEAFYATYFTVRADEFNLDIMNSIEKIKENIRLIESKGNNATAKEKGLLTILEVGLEMYLRGLKFTDVDLYKSDAIKFLITKDGILPPLNSLEGIGKQAAKIIAEERKNGKFLSIEDLRNRTRISKTVIEILKQHGCLQDIPESNQLSLF</sequence>
<dbReference type="GO" id="GO:0003887">
    <property type="term" value="F:DNA-directed DNA polymerase activity"/>
    <property type="evidence" value="ECO:0007669"/>
    <property type="project" value="UniProtKB-EC"/>
</dbReference>
<dbReference type="RefSeq" id="WP_209454817.1">
    <property type="nucleotide sequence ID" value="NZ_JAGGLT010000036.1"/>
</dbReference>
<evidence type="ECO:0000256" key="8">
    <source>
        <dbReference type="ARBA" id="ARBA00022801"/>
    </source>
</evidence>
<evidence type="ECO:0000256" key="2">
    <source>
        <dbReference type="ARBA" id="ARBA00004496"/>
    </source>
</evidence>
<feature type="domain" description="Polymerase/histidinol phosphatase N-terminal" evidence="15">
    <location>
        <begin position="316"/>
        <end position="383"/>
    </location>
</feature>
<evidence type="ECO:0000256" key="3">
    <source>
        <dbReference type="ARBA" id="ARBA00022490"/>
    </source>
</evidence>
<evidence type="ECO:0000256" key="7">
    <source>
        <dbReference type="ARBA" id="ARBA00022722"/>
    </source>
</evidence>
<dbReference type="InterPro" id="IPR006054">
    <property type="entry name" value="DnaQ"/>
</dbReference>
<feature type="domain" description="Exonuclease" evidence="14">
    <location>
        <begin position="400"/>
        <end position="565"/>
    </location>
</feature>
<dbReference type="HAMAP" id="MF_00356">
    <property type="entry name" value="DNApol_PolC"/>
    <property type="match status" value="1"/>
</dbReference>
<accession>A0ABS4NHM5</accession>
<dbReference type="Gene3D" id="2.40.50.140">
    <property type="entry name" value="Nucleic acid-binding proteins"/>
    <property type="match status" value="1"/>
</dbReference>